<name>A0AAD7VNA8_QUISA</name>
<protein>
    <submittedName>
        <fullName evidence="2">Protein MIZU-KUSSEI 1</fullName>
    </submittedName>
</protein>
<evidence type="ECO:0000313" key="2">
    <source>
        <dbReference type="EMBL" id="KAJ7982386.1"/>
    </source>
</evidence>
<feature type="region of interest" description="Disordered" evidence="1">
    <location>
        <begin position="1"/>
        <end position="54"/>
    </location>
</feature>
<sequence length="253" mass="28039">MPAAIAPQIPPPPPAPPKLKSDAPKVGPMMDPRYNQPLHGPISLLPSSNKKPSKSTRFFRRFRSVFRAFPIISPSCKFPVSGSRLNDVHINGGTRMTGTLFGYRKARVNLAIQESPRCLPILLLELAIPTGKLLQDTGMGLVRIALECEKKPTEKIKIIEEPIWTLYCNGKKTGYGVKREPTDDDLNVMQVLHTVSMGAGLLPAELGDPQDGELTYMRAFFERVIGSKDSETYYMMNPDGNTGPELSLFFVRI</sequence>
<dbReference type="EMBL" id="JARAOO010000001">
    <property type="protein sequence ID" value="KAJ7982386.1"/>
    <property type="molecule type" value="Genomic_DNA"/>
</dbReference>
<evidence type="ECO:0000256" key="1">
    <source>
        <dbReference type="SAM" id="MobiDB-lite"/>
    </source>
</evidence>
<dbReference type="Pfam" id="PF04759">
    <property type="entry name" value="DUF617"/>
    <property type="match status" value="1"/>
</dbReference>
<organism evidence="2 3">
    <name type="scientific">Quillaja saponaria</name>
    <name type="common">Soap bark tree</name>
    <dbReference type="NCBI Taxonomy" id="32244"/>
    <lineage>
        <taxon>Eukaryota</taxon>
        <taxon>Viridiplantae</taxon>
        <taxon>Streptophyta</taxon>
        <taxon>Embryophyta</taxon>
        <taxon>Tracheophyta</taxon>
        <taxon>Spermatophyta</taxon>
        <taxon>Magnoliopsida</taxon>
        <taxon>eudicotyledons</taxon>
        <taxon>Gunneridae</taxon>
        <taxon>Pentapetalae</taxon>
        <taxon>rosids</taxon>
        <taxon>fabids</taxon>
        <taxon>Fabales</taxon>
        <taxon>Quillajaceae</taxon>
        <taxon>Quillaja</taxon>
    </lineage>
</organism>
<dbReference type="PANTHER" id="PTHR31696">
    <property type="entry name" value="PROTEIN MIZU-KUSSEI 1"/>
    <property type="match status" value="1"/>
</dbReference>
<proteinExistence type="predicted"/>
<dbReference type="NCBIfam" id="TIGR01570">
    <property type="entry name" value="A_thal_3588"/>
    <property type="match status" value="1"/>
</dbReference>
<dbReference type="GO" id="GO:0010274">
    <property type="term" value="P:hydrotropism"/>
    <property type="evidence" value="ECO:0007669"/>
    <property type="project" value="InterPro"/>
</dbReference>
<reference evidence="2 3" key="1">
    <citation type="journal article" date="2023" name="Science">
        <title>Elucidation of the pathway for biosynthesis of saponin adjuvants from the soapbark tree.</title>
        <authorList>
            <person name="Reed J."/>
            <person name="Orme A."/>
            <person name="El-Demerdash A."/>
            <person name="Owen C."/>
            <person name="Martin L.B.B."/>
            <person name="Misra R.C."/>
            <person name="Kikuchi S."/>
            <person name="Rejzek M."/>
            <person name="Martin A.C."/>
            <person name="Harkess A."/>
            <person name="Leebens-Mack J."/>
            <person name="Louveau T."/>
            <person name="Stephenson M.J."/>
            <person name="Osbourn A."/>
        </authorList>
    </citation>
    <scope>NUCLEOTIDE SEQUENCE [LARGE SCALE GENOMIC DNA]</scope>
    <source>
        <strain evidence="2">S10</strain>
    </source>
</reference>
<evidence type="ECO:0000313" key="3">
    <source>
        <dbReference type="Proteomes" id="UP001163823"/>
    </source>
</evidence>
<accession>A0AAD7VNA8</accession>
<comment type="caution">
    <text evidence="2">The sequence shown here is derived from an EMBL/GenBank/DDBJ whole genome shotgun (WGS) entry which is preliminary data.</text>
</comment>
<dbReference type="InterPro" id="IPR006460">
    <property type="entry name" value="MIZ1-like_pln"/>
</dbReference>
<dbReference type="PANTHER" id="PTHR31696:SF73">
    <property type="entry name" value="EXPRESSED PROTEIN"/>
    <property type="match status" value="1"/>
</dbReference>
<dbReference type="Proteomes" id="UP001163823">
    <property type="component" value="Chromosome 1"/>
</dbReference>
<dbReference type="AlphaFoldDB" id="A0AAD7VNA8"/>
<keyword evidence="3" id="KW-1185">Reference proteome</keyword>
<dbReference type="KEGG" id="qsa:O6P43_001518"/>
<gene>
    <name evidence="2" type="ORF">O6P43_001518</name>
</gene>
<feature type="compositionally biased region" description="Pro residues" evidence="1">
    <location>
        <begin position="8"/>
        <end position="17"/>
    </location>
</feature>